<keyword evidence="3" id="KW-0808">Transferase</keyword>
<evidence type="ECO:0008006" key="9">
    <source>
        <dbReference type="Google" id="ProtNLM"/>
    </source>
</evidence>
<organism evidence="7 8">
    <name type="scientific">Protea cynaroides</name>
    <dbReference type="NCBI Taxonomy" id="273540"/>
    <lineage>
        <taxon>Eukaryota</taxon>
        <taxon>Viridiplantae</taxon>
        <taxon>Streptophyta</taxon>
        <taxon>Embryophyta</taxon>
        <taxon>Tracheophyta</taxon>
        <taxon>Spermatophyta</taxon>
        <taxon>Magnoliopsida</taxon>
        <taxon>Proteales</taxon>
        <taxon>Proteaceae</taxon>
        <taxon>Protea</taxon>
    </lineage>
</organism>
<keyword evidence="5" id="KW-0325">Glycoprotein</keyword>
<dbReference type="InterPro" id="IPR003406">
    <property type="entry name" value="Glyco_trans_14"/>
</dbReference>
<comment type="subcellular location">
    <subcellularLocation>
        <location evidence="1">Membrane</location>
        <topology evidence="1">Single-pass type II membrane protein</topology>
    </subcellularLocation>
</comment>
<dbReference type="EMBL" id="JAMYWD010000008">
    <property type="protein sequence ID" value="KAJ4963138.1"/>
    <property type="molecule type" value="Genomic_DNA"/>
</dbReference>
<evidence type="ECO:0000256" key="5">
    <source>
        <dbReference type="ARBA" id="ARBA00023180"/>
    </source>
</evidence>
<proteinExistence type="predicted"/>
<dbReference type="OrthoDB" id="191334at2759"/>
<dbReference type="Pfam" id="PF02485">
    <property type="entry name" value="Branch"/>
    <property type="match status" value="1"/>
</dbReference>
<evidence type="ECO:0000313" key="8">
    <source>
        <dbReference type="Proteomes" id="UP001141806"/>
    </source>
</evidence>
<gene>
    <name evidence="7" type="ORF">NE237_023077</name>
</gene>
<dbReference type="GO" id="GO:0016020">
    <property type="term" value="C:membrane"/>
    <property type="evidence" value="ECO:0007669"/>
    <property type="project" value="UniProtKB-SubCell"/>
</dbReference>
<keyword evidence="8" id="KW-1185">Reference proteome</keyword>
<sequence>MKQDEPKPSASILKLFKDQLSLLDFFFCVLLLGFCLAVGAIISSYLIDHKSLISSVTEFYVSLSSPPPAQLPLLPPPITSPSLELLSTSIPPTEPPEQPTVLMTSSLERNGTKLQPPMAMEEISDEELLRRASMVPRIQKSQHKKSLKVAFMFLTRGSLPLAPLWEKFFKGHEGLYSIYVHSNPSYNGSVEPEGSVFHDRRIPSKEVQWGDFSMIEAERRLLAYALLDVSNQRFVLLSDACIPLFNFTTIYSYLIGSTKTFVEVFDDPSPAGRGRYSFQMEPLIELSQWRKGSQWFEIDRDLAIEIVSDHIYIPLFDRFCKNPCFGDEHYLPTLVNIRFPERNSNRTLTWVKWFDEGPHPTQFLRTYVTTWLLEWLRSQSKCEYNGKIVNICHLFARKFSPNTLSRLMRFAPKIMSFNT</sequence>
<evidence type="ECO:0000256" key="1">
    <source>
        <dbReference type="ARBA" id="ARBA00004606"/>
    </source>
</evidence>
<evidence type="ECO:0000256" key="2">
    <source>
        <dbReference type="ARBA" id="ARBA00022676"/>
    </source>
</evidence>
<evidence type="ECO:0000313" key="7">
    <source>
        <dbReference type="EMBL" id="KAJ4963138.1"/>
    </source>
</evidence>
<evidence type="ECO:0000256" key="4">
    <source>
        <dbReference type="ARBA" id="ARBA00023136"/>
    </source>
</evidence>
<dbReference type="GO" id="GO:0016757">
    <property type="term" value="F:glycosyltransferase activity"/>
    <property type="evidence" value="ECO:0007669"/>
    <property type="project" value="UniProtKB-KW"/>
</dbReference>
<protein>
    <recommendedName>
        <fullName evidence="9">Core-2/I-branching beta-1,6-N-acetylglucosaminyltransferase family protein</fullName>
    </recommendedName>
</protein>
<keyword evidence="2" id="KW-0328">Glycosyltransferase</keyword>
<dbReference type="Proteomes" id="UP001141806">
    <property type="component" value="Unassembled WGS sequence"/>
</dbReference>
<evidence type="ECO:0000256" key="3">
    <source>
        <dbReference type="ARBA" id="ARBA00022679"/>
    </source>
</evidence>
<keyword evidence="6" id="KW-0812">Transmembrane</keyword>
<keyword evidence="4 6" id="KW-0472">Membrane</keyword>
<feature type="transmembrane region" description="Helical" evidence="6">
    <location>
        <begin position="21"/>
        <end position="47"/>
    </location>
</feature>
<dbReference type="PANTHER" id="PTHR31042:SF131">
    <property type="entry name" value="CORE-2_I-BRANCHING BETA-1,6-N-ACETYLGLUCOSAMINYLTRANSFERASE FAMILY PROTEIN"/>
    <property type="match status" value="1"/>
</dbReference>
<evidence type="ECO:0000256" key="6">
    <source>
        <dbReference type="SAM" id="Phobius"/>
    </source>
</evidence>
<dbReference type="InterPro" id="IPR044174">
    <property type="entry name" value="BC10-like"/>
</dbReference>
<dbReference type="AlphaFoldDB" id="A0A9Q0K6C2"/>
<accession>A0A9Q0K6C2</accession>
<dbReference type="PANTHER" id="PTHR31042">
    <property type="entry name" value="CORE-2/I-BRANCHING BETA-1,6-N-ACETYLGLUCOSAMINYLTRANSFERASE FAMILY PROTEIN-RELATED"/>
    <property type="match status" value="1"/>
</dbReference>
<comment type="caution">
    <text evidence="7">The sequence shown here is derived from an EMBL/GenBank/DDBJ whole genome shotgun (WGS) entry which is preliminary data.</text>
</comment>
<keyword evidence="6" id="KW-1133">Transmembrane helix</keyword>
<reference evidence="7" key="1">
    <citation type="journal article" date="2023" name="Plant J.">
        <title>The genome of the king protea, Protea cynaroides.</title>
        <authorList>
            <person name="Chang J."/>
            <person name="Duong T.A."/>
            <person name="Schoeman C."/>
            <person name="Ma X."/>
            <person name="Roodt D."/>
            <person name="Barker N."/>
            <person name="Li Z."/>
            <person name="Van de Peer Y."/>
            <person name="Mizrachi E."/>
        </authorList>
    </citation>
    <scope>NUCLEOTIDE SEQUENCE</scope>
    <source>
        <tissue evidence="7">Young leaves</tissue>
    </source>
</reference>
<name>A0A9Q0K6C2_9MAGN</name>